<dbReference type="SUPFAM" id="SSF51735">
    <property type="entry name" value="NAD(P)-binding Rossmann-fold domains"/>
    <property type="match status" value="1"/>
</dbReference>
<dbReference type="GO" id="GO:0016491">
    <property type="term" value="F:oxidoreductase activity"/>
    <property type="evidence" value="ECO:0007669"/>
    <property type="project" value="UniProtKB-KW"/>
</dbReference>
<dbReference type="OrthoDB" id="191139at2759"/>
<proteinExistence type="inferred from homology"/>
<name>A0A084QPD7_STAC4</name>
<keyword evidence="2" id="KW-0560">Oxidoreductase</keyword>
<dbReference type="InParanoid" id="A0A084QPD7"/>
<dbReference type="InterPro" id="IPR036291">
    <property type="entry name" value="NAD(P)-bd_dom_sf"/>
</dbReference>
<dbReference type="STRING" id="1283841.A0A084QPD7"/>
<dbReference type="PRINTS" id="PR00081">
    <property type="entry name" value="GDHRDH"/>
</dbReference>
<evidence type="ECO:0000313" key="4">
    <source>
        <dbReference type="Proteomes" id="UP000028524"/>
    </source>
</evidence>
<sequence length="359" mass="39605">MPSTTCSDFGERTEGLVVAEAFADRVRGRTILVTGVNTQGIGFSTAEAFASRSPARLIIAGRTLSKVHDSINALKAQYPNVDYRLLQLDLSKQQAVRNAAAELLSWSDIPEVDVLVNSAGVALLPDRTITEDGIEMHFATNHIGHFLFTTLIMPKILAAAERSPKGATRVVNVSSLSPTWAYMRWSDTNFETKSKDLPEQERPNYTIHEAWGLSDIANKSYIPLEAYNQSKVANLLFSIALNKRLYERHGVLALTVHPGYIDTELTRSALPELQKAIQNVVRTGNITYKSLQSGCATSVVAALDPKVGGTSTKDGKENYGVFMMDCQLTNAAHPRAVSSDEAEKLWRLSENLVKEKFYW</sequence>
<organism evidence="3 4">
    <name type="scientific">Stachybotrys chlorohalonatus (strain IBT 40285)</name>
    <dbReference type="NCBI Taxonomy" id="1283841"/>
    <lineage>
        <taxon>Eukaryota</taxon>
        <taxon>Fungi</taxon>
        <taxon>Dikarya</taxon>
        <taxon>Ascomycota</taxon>
        <taxon>Pezizomycotina</taxon>
        <taxon>Sordariomycetes</taxon>
        <taxon>Hypocreomycetidae</taxon>
        <taxon>Hypocreales</taxon>
        <taxon>Stachybotryaceae</taxon>
        <taxon>Stachybotrys</taxon>
    </lineage>
</organism>
<dbReference type="OMA" id="KRWYERY"/>
<dbReference type="PANTHER" id="PTHR24320:SF283">
    <property type="entry name" value="RETINOL DEHYDROGENASE 11"/>
    <property type="match status" value="1"/>
</dbReference>
<dbReference type="AlphaFoldDB" id="A0A084QPD7"/>
<dbReference type="Proteomes" id="UP000028524">
    <property type="component" value="Unassembled WGS sequence"/>
</dbReference>
<dbReference type="PANTHER" id="PTHR24320">
    <property type="entry name" value="RETINOL DEHYDROGENASE"/>
    <property type="match status" value="1"/>
</dbReference>
<dbReference type="Pfam" id="PF00106">
    <property type="entry name" value="adh_short"/>
    <property type="match status" value="1"/>
</dbReference>
<evidence type="ECO:0000256" key="1">
    <source>
        <dbReference type="ARBA" id="ARBA00006484"/>
    </source>
</evidence>
<keyword evidence="4" id="KW-1185">Reference proteome</keyword>
<accession>A0A084QPD7</accession>
<dbReference type="EMBL" id="KL660551">
    <property type="protein sequence ID" value="KFA65822.1"/>
    <property type="molecule type" value="Genomic_DNA"/>
</dbReference>
<evidence type="ECO:0000256" key="2">
    <source>
        <dbReference type="ARBA" id="ARBA00023002"/>
    </source>
</evidence>
<evidence type="ECO:0000313" key="3">
    <source>
        <dbReference type="EMBL" id="KFA65822.1"/>
    </source>
</evidence>
<dbReference type="Gene3D" id="3.40.50.720">
    <property type="entry name" value="NAD(P)-binding Rossmann-like Domain"/>
    <property type="match status" value="1"/>
</dbReference>
<dbReference type="InterPro" id="IPR002347">
    <property type="entry name" value="SDR_fam"/>
</dbReference>
<gene>
    <name evidence="3" type="ORF">S40285_05377</name>
</gene>
<dbReference type="HOGENOM" id="CLU_010194_44_0_1"/>
<reference evidence="3 4" key="1">
    <citation type="journal article" date="2014" name="BMC Genomics">
        <title>Comparative genome sequencing reveals chemotype-specific gene clusters in the toxigenic black mold Stachybotrys.</title>
        <authorList>
            <person name="Semeiks J."/>
            <person name="Borek D."/>
            <person name="Otwinowski Z."/>
            <person name="Grishin N.V."/>
        </authorList>
    </citation>
    <scope>NUCLEOTIDE SEQUENCE [LARGE SCALE GENOMIC DNA]</scope>
    <source>
        <strain evidence="3 4">IBT 40285</strain>
    </source>
</reference>
<protein>
    <submittedName>
        <fullName evidence="3">Uncharacterized protein</fullName>
    </submittedName>
</protein>
<comment type="similarity">
    <text evidence="1">Belongs to the short-chain dehydrogenases/reductases (SDR) family.</text>
</comment>